<feature type="domain" description="MacB-like periplasmic core" evidence="8">
    <location>
        <begin position="20"/>
        <end position="240"/>
    </location>
</feature>
<keyword evidence="2" id="KW-1003">Cell membrane</keyword>
<dbReference type="PANTHER" id="PTHR30572">
    <property type="entry name" value="MEMBRANE COMPONENT OF TRANSPORTER-RELATED"/>
    <property type="match status" value="1"/>
</dbReference>
<evidence type="ECO:0000259" key="8">
    <source>
        <dbReference type="Pfam" id="PF12704"/>
    </source>
</evidence>
<dbReference type="GO" id="GO:0022857">
    <property type="term" value="F:transmembrane transporter activity"/>
    <property type="evidence" value="ECO:0007669"/>
    <property type="project" value="TreeGrafter"/>
</dbReference>
<dbReference type="AlphaFoldDB" id="A0A918VXW3"/>
<keyword evidence="3 6" id="KW-0812">Transmembrane</keyword>
<dbReference type="RefSeq" id="WP_189604032.1">
    <property type="nucleotide sequence ID" value="NZ_BMXB01000003.1"/>
</dbReference>
<feature type="transmembrane region" description="Helical" evidence="6">
    <location>
        <begin position="296"/>
        <end position="320"/>
    </location>
</feature>
<comment type="subcellular location">
    <subcellularLocation>
        <location evidence="1">Cell membrane</location>
        <topology evidence="1">Multi-pass membrane protein</topology>
    </subcellularLocation>
</comment>
<gene>
    <name evidence="9" type="ORF">GCM10007103_14270</name>
</gene>
<dbReference type="InterPro" id="IPR050250">
    <property type="entry name" value="Macrolide_Exporter_MacB"/>
</dbReference>
<evidence type="ECO:0000259" key="7">
    <source>
        <dbReference type="Pfam" id="PF02687"/>
    </source>
</evidence>
<evidence type="ECO:0000256" key="6">
    <source>
        <dbReference type="SAM" id="Phobius"/>
    </source>
</evidence>
<dbReference type="PANTHER" id="PTHR30572:SF18">
    <property type="entry name" value="ABC-TYPE MACROLIDE FAMILY EXPORT SYSTEM PERMEASE COMPONENT 2"/>
    <property type="match status" value="1"/>
</dbReference>
<feature type="transmembrane region" description="Helical" evidence="6">
    <location>
        <begin position="388"/>
        <end position="412"/>
    </location>
</feature>
<dbReference type="Pfam" id="PF02687">
    <property type="entry name" value="FtsX"/>
    <property type="match status" value="2"/>
</dbReference>
<sequence>MNKNYLKIAFRNLWKNLTFTSLNILGLTIAFGVAILLSTYALFQLSYDEFHENKDSIYQVYSTDQLPDGPEGDVSKSIPFAGALQEEVPGVEKITRFNGRGVLVLNGDKQLTMTAAYVDPDFFSIFSFPAIKGEKNNPIGKKSSVAISEAAANKIFGHTDVLGESIRVITEGKESPFTVSAIIEDMPDQSSIKFDLALDFTNQSDFSYADNIGDWDKENHEVYMQLAKGVTPQQFEKSTEAFTVAHYADDMAAAKRDGAQPNAEGNYIQIRLFPVADISLAEFKNGIATANKTMPFLVLGISFLIIFIASVNFINMSIAKSTQRLREIGMRKTLGAGKSQLFFQFWGESILVFIISVALGMLIALALMDPFKTLFNTQATFSSIATPEILTGFIFVLLLITLIAGGYPALLLSKLGTIQALKGKLKLSGKNRVRDFLMVLQFGIAILLISGTFVLHNQLEFMRTKDLGFNKEQVVAFALNGKQNDTRTMQLLRDELEDKPGILQITAANNILGLGKDGSRSTSVLGFEYKGRNVYTNMLFVDYDYSETIGLEVIQGRSFDRKYATDSLSVVINEAMARTIQEENPLNARIYLDDSLSFSVIGVVKDYNFQDLDNTIEPITLFLNPERSTRYAYVKVSPKNATTSFEKIRAAWNKIEPNAEFTGSFLDENIDRTLKRERTMTTIISSGAIIAIVLSCIGLFAISLLIVAQRRKEIGIRKVVGASVSTITLMLTKDFLKLVGISFLIAAPVAWWLMSKWLQEYPYKIELNIWIFIAAGVLSAVIAVLTISFKTIKAALQNPVKSLKTE</sequence>
<evidence type="ECO:0000256" key="3">
    <source>
        <dbReference type="ARBA" id="ARBA00022692"/>
    </source>
</evidence>
<reference evidence="9" key="1">
    <citation type="journal article" date="2014" name="Int. J. Syst. Evol. Microbiol.">
        <title>Complete genome sequence of Corynebacterium casei LMG S-19264T (=DSM 44701T), isolated from a smear-ripened cheese.</title>
        <authorList>
            <consortium name="US DOE Joint Genome Institute (JGI-PGF)"/>
            <person name="Walter F."/>
            <person name="Albersmeier A."/>
            <person name="Kalinowski J."/>
            <person name="Ruckert C."/>
        </authorList>
    </citation>
    <scope>NUCLEOTIDE SEQUENCE</scope>
    <source>
        <strain evidence="9">KCTC 12719</strain>
    </source>
</reference>
<feature type="transmembrane region" description="Helical" evidence="6">
    <location>
        <begin position="341"/>
        <end position="368"/>
    </location>
</feature>
<reference evidence="9" key="2">
    <citation type="submission" date="2020-09" db="EMBL/GenBank/DDBJ databases">
        <authorList>
            <person name="Sun Q."/>
            <person name="Kim S."/>
        </authorList>
    </citation>
    <scope>NUCLEOTIDE SEQUENCE</scope>
    <source>
        <strain evidence="9">KCTC 12719</strain>
    </source>
</reference>
<dbReference type="Proteomes" id="UP000610456">
    <property type="component" value="Unassembled WGS sequence"/>
</dbReference>
<proteinExistence type="predicted"/>
<feature type="domain" description="ABC3 transporter permease C-terminal" evidence="7">
    <location>
        <begin position="688"/>
        <end position="795"/>
    </location>
</feature>
<organism evidence="9 10">
    <name type="scientific">Salinimicrobium marinum</name>
    <dbReference type="NCBI Taxonomy" id="680283"/>
    <lineage>
        <taxon>Bacteria</taxon>
        <taxon>Pseudomonadati</taxon>
        <taxon>Bacteroidota</taxon>
        <taxon>Flavobacteriia</taxon>
        <taxon>Flavobacteriales</taxon>
        <taxon>Flavobacteriaceae</taxon>
        <taxon>Salinimicrobium</taxon>
    </lineage>
</organism>
<keyword evidence="10" id="KW-1185">Reference proteome</keyword>
<dbReference type="InterPro" id="IPR025857">
    <property type="entry name" value="MacB_PCD"/>
</dbReference>
<feature type="transmembrane region" description="Helical" evidence="6">
    <location>
        <begin position="433"/>
        <end position="455"/>
    </location>
</feature>
<evidence type="ECO:0000256" key="4">
    <source>
        <dbReference type="ARBA" id="ARBA00022989"/>
    </source>
</evidence>
<comment type="caution">
    <text evidence="9">The sequence shown here is derived from an EMBL/GenBank/DDBJ whole genome shotgun (WGS) entry which is preliminary data.</text>
</comment>
<protein>
    <submittedName>
        <fullName evidence="9">ABC transporter permease</fullName>
    </submittedName>
</protein>
<accession>A0A918VXW3</accession>
<evidence type="ECO:0000256" key="1">
    <source>
        <dbReference type="ARBA" id="ARBA00004651"/>
    </source>
</evidence>
<feature type="transmembrane region" description="Helical" evidence="6">
    <location>
        <begin position="769"/>
        <end position="789"/>
    </location>
</feature>
<keyword evidence="5 6" id="KW-0472">Membrane</keyword>
<evidence type="ECO:0000313" key="9">
    <source>
        <dbReference type="EMBL" id="GHA33870.1"/>
    </source>
</evidence>
<evidence type="ECO:0000313" key="10">
    <source>
        <dbReference type="Proteomes" id="UP000610456"/>
    </source>
</evidence>
<dbReference type="EMBL" id="BMXB01000003">
    <property type="protein sequence ID" value="GHA33870.1"/>
    <property type="molecule type" value="Genomic_DNA"/>
</dbReference>
<evidence type="ECO:0000256" key="5">
    <source>
        <dbReference type="ARBA" id="ARBA00023136"/>
    </source>
</evidence>
<evidence type="ECO:0000256" key="2">
    <source>
        <dbReference type="ARBA" id="ARBA00022475"/>
    </source>
</evidence>
<feature type="transmembrane region" description="Helical" evidence="6">
    <location>
        <begin position="683"/>
        <end position="708"/>
    </location>
</feature>
<dbReference type="GO" id="GO:0005886">
    <property type="term" value="C:plasma membrane"/>
    <property type="evidence" value="ECO:0007669"/>
    <property type="project" value="UniProtKB-SubCell"/>
</dbReference>
<feature type="transmembrane region" description="Helical" evidence="6">
    <location>
        <begin position="21"/>
        <end position="43"/>
    </location>
</feature>
<name>A0A918VXW3_9FLAO</name>
<feature type="domain" description="MacB-like periplasmic core" evidence="8">
    <location>
        <begin position="487"/>
        <end position="646"/>
    </location>
</feature>
<feature type="transmembrane region" description="Helical" evidence="6">
    <location>
        <begin position="735"/>
        <end position="754"/>
    </location>
</feature>
<feature type="domain" description="ABC3 transporter permease C-terminal" evidence="7">
    <location>
        <begin position="301"/>
        <end position="415"/>
    </location>
</feature>
<keyword evidence="4 6" id="KW-1133">Transmembrane helix</keyword>
<dbReference type="InterPro" id="IPR003838">
    <property type="entry name" value="ABC3_permease_C"/>
</dbReference>
<dbReference type="Pfam" id="PF12704">
    <property type="entry name" value="MacB_PCD"/>
    <property type="match status" value="2"/>
</dbReference>